<evidence type="ECO:0000256" key="1">
    <source>
        <dbReference type="SAM" id="Phobius"/>
    </source>
</evidence>
<reference evidence="2 3" key="1">
    <citation type="submission" date="2016-10" db="EMBL/GenBank/DDBJ databases">
        <authorList>
            <person name="de Groot N.N."/>
        </authorList>
    </citation>
    <scope>NUCLEOTIDE SEQUENCE [LARGE SCALE GENOMIC DNA]</scope>
    <source>
        <strain evidence="2 3">DSM 21800</strain>
    </source>
</reference>
<name>A0A1H1YBK4_9ACTN</name>
<evidence type="ECO:0000313" key="2">
    <source>
        <dbReference type="EMBL" id="SDT18908.1"/>
    </source>
</evidence>
<keyword evidence="1" id="KW-0472">Membrane</keyword>
<dbReference type="EMBL" id="LT629772">
    <property type="protein sequence ID" value="SDT18908.1"/>
    <property type="molecule type" value="Genomic_DNA"/>
</dbReference>
<organism evidence="2 3">
    <name type="scientific">Microlunatus soli</name>
    <dbReference type="NCBI Taxonomy" id="630515"/>
    <lineage>
        <taxon>Bacteria</taxon>
        <taxon>Bacillati</taxon>
        <taxon>Actinomycetota</taxon>
        <taxon>Actinomycetes</taxon>
        <taxon>Propionibacteriales</taxon>
        <taxon>Propionibacteriaceae</taxon>
        <taxon>Microlunatus</taxon>
    </lineage>
</organism>
<dbReference type="GO" id="GO:0016740">
    <property type="term" value="F:transferase activity"/>
    <property type="evidence" value="ECO:0007669"/>
    <property type="project" value="UniProtKB-KW"/>
</dbReference>
<keyword evidence="1" id="KW-1133">Transmembrane helix</keyword>
<dbReference type="Gene3D" id="3.90.550.10">
    <property type="entry name" value="Spore Coat Polysaccharide Biosynthesis Protein SpsA, Chain A"/>
    <property type="match status" value="1"/>
</dbReference>
<proteinExistence type="predicted"/>
<dbReference type="PANTHER" id="PTHR36851:SF1">
    <property type="entry name" value="GLYCO_TRANS_2-LIKE DOMAIN-CONTAINING PROTEIN"/>
    <property type="match status" value="1"/>
</dbReference>
<feature type="transmembrane region" description="Helical" evidence="1">
    <location>
        <begin position="62"/>
        <end position="83"/>
    </location>
</feature>
<gene>
    <name evidence="2" type="ORF">SAMN04489812_4500</name>
</gene>
<dbReference type="STRING" id="630515.SAMN04489812_4500"/>
<evidence type="ECO:0000313" key="3">
    <source>
        <dbReference type="Proteomes" id="UP000199103"/>
    </source>
</evidence>
<protein>
    <submittedName>
        <fullName evidence="2">Glycosyltransferase, catalytic subunit of cellulose synthase and poly-beta-1,6-N-acetylglucosamine synthase</fullName>
    </submittedName>
</protein>
<dbReference type="Proteomes" id="UP000199103">
    <property type="component" value="Chromosome I"/>
</dbReference>
<sequence length="572" mass="64962">MTSEDSAISKHLVTPDSFLSAEGPLASRSHYRRQRVLECVPAALLLVTIPLPLLLWAFSAQLAYLVLCGYLIYLAVLSIDMAARQALEFVRLRRLGRVDWRSRLAALNNPYERLEQIARLPRLSRNVSEERAGLLRWIHAGADAPGPNGLWHLVVLPVANESSEILEQTLDALLAVDYDHRRLVVCLSFEARCRDWDDEAIARLAAPYRDRFAMLLTLRHPDGLPGEARVKGANITWATRQARMALLQAGIDDEQVVVSAFDCDTRASVDYFTVLAWTYLTDPDRDVNAYQPILLFHNNVWQVPAVSRLIGHLATMWTMADSTQPRRMRIFSSHAIGMRALVRVDFWAINVVPDDSRQYWRLYYGTDGRSSTRPLHVPVYLDAVQGKGYLRTLVEQYLQIRRWSYGVIDFPYIMGRNVTTPSIPLPRRAWQTLRQLSNFHKWAITPVLLFVASRIVDQLAIPLTVEGSRLTDLAGWLHAWTPFVGGLSMIIGMAISLAMLPTRPTGRSRLAYLKLGAEWLLLPVLLPLFLSLPALEVQLRLVVRRYLGFRVTVKSRLARSRRAYSPTLPETE</sequence>
<keyword evidence="3" id="KW-1185">Reference proteome</keyword>
<feature type="transmembrane region" description="Helical" evidence="1">
    <location>
        <begin position="36"/>
        <end position="56"/>
    </location>
</feature>
<feature type="transmembrane region" description="Helical" evidence="1">
    <location>
        <begin position="442"/>
        <end position="465"/>
    </location>
</feature>
<dbReference type="PANTHER" id="PTHR36851">
    <property type="entry name" value="UNNAMED PRODUCT"/>
    <property type="match status" value="1"/>
</dbReference>
<keyword evidence="2" id="KW-0808">Transferase</keyword>
<feature type="transmembrane region" description="Helical" evidence="1">
    <location>
        <begin position="512"/>
        <end position="535"/>
    </location>
</feature>
<keyword evidence="1" id="KW-0812">Transmembrane</keyword>
<feature type="transmembrane region" description="Helical" evidence="1">
    <location>
        <begin position="477"/>
        <end position="500"/>
    </location>
</feature>
<accession>A0A1H1YBK4</accession>
<dbReference type="AlphaFoldDB" id="A0A1H1YBK4"/>
<dbReference type="InterPro" id="IPR029044">
    <property type="entry name" value="Nucleotide-diphossugar_trans"/>
</dbReference>